<keyword evidence="12" id="KW-1185">Reference proteome</keyword>
<dbReference type="EMBL" id="HBHZ01001407">
    <property type="protein sequence ID" value="CAE0188043.1"/>
    <property type="molecule type" value="Transcribed_RNA"/>
</dbReference>
<evidence type="ECO:0000256" key="4">
    <source>
        <dbReference type="ARBA" id="ARBA00022816"/>
    </source>
</evidence>
<protein>
    <recommendedName>
        <fullName evidence="9">Nuclear pore complex protein Nup85</fullName>
    </recommendedName>
</protein>
<comment type="subcellular location">
    <subcellularLocation>
        <location evidence="1 9">Nucleus</location>
        <location evidence="1 9">Nuclear pore complex</location>
    </subcellularLocation>
</comment>
<keyword evidence="5 9" id="KW-0653">Protein transport</keyword>
<dbReference type="GO" id="GO:0031965">
    <property type="term" value="C:nuclear membrane"/>
    <property type="evidence" value="ECO:0007669"/>
    <property type="project" value="UniProtKB-UniRule"/>
</dbReference>
<accession>A0A7S3C9K3</accession>
<keyword evidence="7 9" id="KW-0906">Nuclear pore complex</keyword>
<comment type="function">
    <text evidence="9">Functions as a component of the nuclear pore complex (NPC).</text>
</comment>
<name>A0A7S3C9K3_9CHLO</name>
<gene>
    <name evidence="10" type="ORF">CROS1456_LOCUS1111</name>
    <name evidence="11" type="ORF">HKI87_03g22890</name>
</gene>
<dbReference type="GO" id="GO:0006606">
    <property type="term" value="P:protein import into nucleus"/>
    <property type="evidence" value="ECO:0007669"/>
    <property type="project" value="TreeGrafter"/>
</dbReference>
<evidence type="ECO:0000256" key="9">
    <source>
        <dbReference type="RuleBase" id="RU365073"/>
    </source>
</evidence>
<dbReference type="GO" id="GO:0017056">
    <property type="term" value="F:structural constituent of nuclear pore"/>
    <property type="evidence" value="ECO:0007669"/>
    <property type="project" value="TreeGrafter"/>
</dbReference>
<evidence type="ECO:0000313" key="10">
    <source>
        <dbReference type="EMBL" id="CAE0188043.1"/>
    </source>
</evidence>
<keyword evidence="4 9" id="KW-0509">mRNA transport</keyword>
<dbReference type="PANTHER" id="PTHR13373">
    <property type="entry name" value="FROUNT PROTEIN-RELATED"/>
    <property type="match status" value="1"/>
</dbReference>
<keyword evidence="3 9" id="KW-0813">Transport</keyword>
<evidence type="ECO:0000256" key="1">
    <source>
        <dbReference type="ARBA" id="ARBA00004567"/>
    </source>
</evidence>
<dbReference type="InterPro" id="IPR011502">
    <property type="entry name" value="Nucleoporin_Nup85"/>
</dbReference>
<evidence type="ECO:0000256" key="8">
    <source>
        <dbReference type="ARBA" id="ARBA00023242"/>
    </source>
</evidence>
<dbReference type="Proteomes" id="UP001472866">
    <property type="component" value="Chromosome 03"/>
</dbReference>
<dbReference type="Pfam" id="PF07575">
    <property type="entry name" value="Nucleopor_Nup85"/>
    <property type="match status" value="1"/>
</dbReference>
<reference evidence="10" key="1">
    <citation type="submission" date="2021-01" db="EMBL/GenBank/DDBJ databases">
        <authorList>
            <person name="Corre E."/>
            <person name="Pelletier E."/>
            <person name="Niang G."/>
            <person name="Scheremetjew M."/>
            <person name="Finn R."/>
            <person name="Kale V."/>
            <person name="Holt S."/>
            <person name="Cochrane G."/>
            <person name="Meng A."/>
            <person name="Brown T."/>
            <person name="Cohen L."/>
        </authorList>
    </citation>
    <scope>NUCLEOTIDE SEQUENCE</scope>
    <source>
        <strain evidence="10">RCC1871</strain>
    </source>
</reference>
<evidence type="ECO:0000256" key="5">
    <source>
        <dbReference type="ARBA" id="ARBA00022927"/>
    </source>
</evidence>
<organism evidence="10">
    <name type="scientific">Chloropicon roscoffensis</name>
    <dbReference type="NCBI Taxonomy" id="1461544"/>
    <lineage>
        <taxon>Eukaryota</taxon>
        <taxon>Viridiplantae</taxon>
        <taxon>Chlorophyta</taxon>
        <taxon>Chloropicophyceae</taxon>
        <taxon>Chloropicales</taxon>
        <taxon>Chloropicaceae</taxon>
        <taxon>Chloropicon</taxon>
    </lineage>
</organism>
<keyword evidence="9" id="KW-0472">Membrane</keyword>
<dbReference type="GO" id="GO:0006406">
    <property type="term" value="P:mRNA export from nucleus"/>
    <property type="evidence" value="ECO:0007669"/>
    <property type="project" value="TreeGrafter"/>
</dbReference>
<dbReference type="GO" id="GO:0045893">
    <property type="term" value="P:positive regulation of DNA-templated transcription"/>
    <property type="evidence" value="ECO:0007669"/>
    <property type="project" value="TreeGrafter"/>
</dbReference>
<dbReference type="PANTHER" id="PTHR13373:SF21">
    <property type="entry name" value="NUCLEAR PORE COMPLEX PROTEIN NUP85"/>
    <property type="match status" value="1"/>
</dbReference>
<evidence type="ECO:0000256" key="6">
    <source>
        <dbReference type="ARBA" id="ARBA00023010"/>
    </source>
</evidence>
<dbReference type="AlphaFoldDB" id="A0A7S3C9K3"/>
<comment type="similarity">
    <text evidence="2 9">Belongs to the nucleoporin Nup85 family.</text>
</comment>
<keyword evidence="8 9" id="KW-0539">Nucleus</keyword>
<comment type="subunit">
    <text evidence="9">Component of the nuclear pore complex (NPC).</text>
</comment>
<evidence type="ECO:0000313" key="12">
    <source>
        <dbReference type="Proteomes" id="UP001472866"/>
    </source>
</evidence>
<reference evidence="11 12" key="2">
    <citation type="submission" date="2024-03" db="EMBL/GenBank/DDBJ databases">
        <title>Complete genome sequence of the green alga Chloropicon roscoffensis RCC1871.</title>
        <authorList>
            <person name="Lemieux C."/>
            <person name="Pombert J.-F."/>
            <person name="Otis C."/>
            <person name="Turmel M."/>
        </authorList>
    </citation>
    <scope>NUCLEOTIDE SEQUENCE [LARGE SCALE GENOMIC DNA]</scope>
    <source>
        <strain evidence="11 12">RCC1871</strain>
    </source>
</reference>
<proteinExistence type="inferred from homology"/>
<dbReference type="EMBL" id="CP151503">
    <property type="protein sequence ID" value="WZN60755.1"/>
    <property type="molecule type" value="Genomic_DNA"/>
</dbReference>
<dbReference type="GO" id="GO:0031080">
    <property type="term" value="C:nuclear pore outer ring"/>
    <property type="evidence" value="ECO:0007669"/>
    <property type="project" value="TreeGrafter"/>
</dbReference>
<sequence length="610" mass="68317">MSEESASLARVECGAKRRLHIHWGAGNELHLCDVQKDEGASRAEPPSQSTSSSSKLTVVKWGWQSGSERRICYDCLQPWIEIQKQRTSGRATDASWSATILEYSERVSEVLGRQDDVRVPREVPATEEDVWVAFRRVVWELLEIFYVRQPPSLNAQIQDFLGWLQRNSQVIASLGAEDADAVPPSLDAMLRSVYERQFPETDESYWPCVRLLVFLGFNEAAIDLLGIHSAWQRWQNRDPAARAQFEILESLMTVLQKMPRLAGSSAGTALGAKVFENVSDYNLYKSKWSLACRQLLQNEALWRECCETSSETSEGAKALLSGLLGQESTLREDTRSWPELLCSQLLHRYPTVDSLSELSSLAEYCVGKSESGSEVISDILLAIFSDGVQEVISLCSRALGPWFMAHAPELILARPARRELREVLMPIRGRLGNQFEFFVLDFAEALMTNPGMWQTVCEYLAWCPTCGETALQTFLSHLPLADLDDGATLVALQIANMHGLPAVAAQMCRSLGLRCWALGQLERAAYWLRRGHDDGRLRLLGSEASGDREQERLSDLLQATKGGWEDREGCWRSCEEVLAALEGSKMTEAKKQGARLDLARSMAESFLSKI</sequence>
<evidence type="ECO:0000256" key="3">
    <source>
        <dbReference type="ARBA" id="ARBA00022448"/>
    </source>
</evidence>
<evidence type="ECO:0000256" key="7">
    <source>
        <dbReference type="ARBA" id="ARBA00023132"/>
    </source>
</evidence>
<keyword evidence="6 9" id="KW-0811">Translocation</keyword>
<evidence type="ECO:0000256" key="2">
    <source>
        <dbReference type="ARBA" id="ARBA00005573"/>
    </source>
</evidence>
<evidence type="ECO:0000313" key="11">
    <source>
        <dbReference type="EMBL" id="WZN60755.1"/>
    </source>
</evidence>